<comment type="caution">
    <text evidence="2">The sequence shown here is derived from an EMBL/GenBank/DDBJ whole genome shotgun (WGS) entry which is preliminary data.</text>
</comment>
<feature type="transmembrane region" description="Helical" evidence="1">
    <location>
        <begin position="166"/>
        <end position="185"/>
    </location>
</feature>
<feature type="transmembrane region" description="Helical" evidence="1">
    <location>
        <begin position="47"/>
        <end position="68"/>
    </location>
</feature>
<accession>A0ABV5XXC4</accession>
<gene>
    <name evidence="2" type="ORF">ACFFP1_06160</name>
</gene>
<feature type="transmembrane region" description="Helical" evidence="1">
    <location>
        <begin position="136"/>
        <end position="159"/>
    </location>
</feature>
<evidence type="ECO:0000313" key="2">
    <source>
        <dbReference type="EMBL" id="MFB9819081.1"/>
    </source>
</evidence>
<proteinExistence type="predicted"/>
<sequence length="233" mass="24615">MYVEMRKLVNTRSSRWLLSSMALLGMLMIAVFVVVSATRGEPINVSMMLAALALPAGIGAPIISILAVTSDWQHRDAIKFFVLQPKRGVLLLAKYLAVATFALGIILLVCAVAFVASAGFSAIAEYELVLGDLAKSLWLLTCVTVIGTISGAAVASALLSTPIAIVFVLFQSFVFDSLIGLFAGNATPFLQSATLSNVLTEGGNAIAAISSAAIWIIVPCVIGVWRNRTRDVV</sequence>
<evidence type="ECO:0008006" key="4">
    <source>
        <dbReference type="Google" id="ProtNLM"/>
    </source>
</evidence>
<keyword evidence="1" id="KW-0472">Membrane</keyword>
<keyword evidence="3" id="KW-1185">Reference proteome</keyword>
<dbReference type="RefSeq" id="WP_234748222.1">
    <property type="nucleotide sequence ID" value="NZ_BAAAWN010000001.1"/>
</dbReference>
<feature type="transmembrane region" description="Helical" evidence="1">
    <location>
        <begin position="89"/>
        <end position="116"/>
    </location>
</feature>
<dbReference type="EMBL" id="JBHMBC010000007">
    <property type="protein sequence ID" value="MFB9819081.1"/>
    <property type="molecule type" value="Genomic_DNA"/>
</dbReference>
<keyword evidence="1" id="KW-1133">Transmembrane helix</keyword>
<name>A0ABV5XXC4_ARTRM</name>
<feature type="transmembrane region" description="Helical" evidence="1">
    <location>
        <begin position="205"/>
        <end position="225"/>
    </location>
</feature>
<reference evidence="2 3" key="1">
    <citation type="submission" date="2024-09" db="EMBL/GenBank/DDBJ databases">
        <authorList>
            <person name="Sun Q."/>
            <person name="Mori K."/>
        </authorList>
    </citation>
    <scope>NUCLEOTIDE SEQUENCE [LARGE SCALE GENOMIC DNA]</scope>
    <source>
        <strain evidence="2 3">JCM 1334</strain>
    </source>
</reference>
<dbReference type="Proteomes" id="UP001589702">
    <property type="component" value="Unassembled WGS sequence"/>
</dbReference>
<protein>
    <recommendedName>
        <fullName evidence="4">ABC transporter permease</fullName>
    </recommendedName>
</protein>
<evidence type="ECO:0000256" key="1">
    <source>
        <dbReference type="SAM" id="Phobius"/>
    </source>
</evidence>
<keyword evidence="1" id="KW-0812">Transmembrane</keyword>
<evidence type="ECO:0000313" key="3">
    <source>
        <dbReference type="Proteomes" id="UP001589702"/>
    </source>
</evidence>
<feature type="transmembrane region" description="Helical" evidence="1">
    <location>
        <begin position="16"/>
        <end position="35"/>
    </location>
</feature>
<organism evidence="2 3">
    <name type="scientific">Arthrobacter ramosus</name>
    <dbReference type="NCBI Taxonomy" id="1672"/>
    <lineage>
        <taxon>Bacteria</taxon>
        <taxon>Bacillati</taxon>
        <taxon>Actinomycetota</taxon>
        <taxon>Actinomycetes</taxon>
        <taxon>Micrococcales</taxon>
        <taxon>Micrococcaceae</taxon>
        <taxon>Arthrobacter</taxon>
    </lineage>
</organism>